<evidence type="ECO:0000256" key="4">
    <source>
        <dbReference type="ARBA" id="ARBA00023136"/>
    </source>
</evidence>
<organism evidence="7">
    <name type="scientific">Microbacterium sp. LWS13-1.2</name>
    <dbReference type="NCBI Taxonomy" id="3135264"/>
    <lineage>
        <taxon>Bacteria</taxon>
        <taxon>Bacillati</taxon>
        <taxon>Actinomycetota</taxon>
        <taxon>Actinomycetes</taxon>
        <taxon>Micrococcales</taxon>
        <taxon>Microbacteriaceae</taxon>
        <taxon>Microbacterium</taxon>
    </lineage>
</organism>
<feature type="transmembrane region" description="Helical" evidence="5">
    <location>
        <begin position="462"/>
        <end position="481"/>
    </location>
</feature>
<feature type="transmembrane region" description="Helical" evidence="5">
    <location>
        <begin position="222"/>
        <end position="239"/>
    </location>
</feature>
<name>A0AAU6SFF4_9MICO</name>
<feature type="transmembrane region" description="Helical" evidence="5">
    <location>
        <begin position="38"/>
        <end position="71"/>
    </location>
</feature>
<feature type="transmembrane region" description="Helical" evidence="5">
    <location>
        <begin position="330"/>
        <end position="351"/>
    </location>
</feature>
<feature type="transmembrane region" description="Helical" evidence="5">
    <location>
        <begin position="196"/>
        <end position="216"/>
    </location>
</feature>
<feature type="transmembrane region" description="Helical" evidence="5">
    <location>
        <begin position="109"/>
        <end position="127"/>
    </location>
</feature>
<feature type="transmembrane region" description="Helical" evidence="5">
    <location>
        <begin position="293"/>
        <end position="323"/>
    </location>
</feature>
<dbReference type="GO" id="GO:0016020">
    <property type="term" value="C:membrane"/>
    <property type="evidence" value="ECO:0007669"/>
    <property type="project" value="UniProtKB-SubCell"/>
</dbReference>
<feature type="transmembrane region" description="Helical" evidence="5">
    <location>
        <begin position="487"/>
        <end position="505"/>
    </location>
</feature>
<sequence>MSSGSAPPITPADETDALPVQVAPGHAGRPHWGTVAGIAVLFAAIVIAGVIFLPPIAVGAALLGIALIVLLRRILFTWPALLFLLAATVMFIPARRYALPIPLPFALEAYRLMIFIAIAALGLAFLFDRSRRWRPVAFGWPIGIFLATLLVSFIANGTRLVNEGLATTALSGFFQLGVLLSVFFSVRQMLTSERMVMGFLMVLTWMAVIVAFLAVFERVARTNVFLMLANFLPLIVIRDDGGDAMRAGVNRAYGSAQHPIALAVMLCMFLPILIYLAKYAIWPRNVWNRRIAYGIGTVLVFGGIVAAISRTAVVVMGVMFLLTLLLRPKVALLLAAFAVPALLLAMFLVPAQVESMLLSFLDVDTLIASQYSSAGMTGAGRLADLEPAFVEVRQYPFFGQGFGSRIVVGDDANSFILDNQVLSILMEGGALGVIGYAIFMLVPVVMLLVYALRWAAEPRHALLAFALAVSIAGYSAALFFFDAFGFFQSFLVHMMLLAVAAWVVTEGSRTAAAPKPAWTPEAGR</sequence>
<dbReference type="EMBL" id="CP151632">
    <property type="protein sequence ID" value="WZO35578.1"/>
    <property type="molecule type" value="Genomic_DNA"/>
</dbReference>
<feature type="transmembrane region" description="Helical" evidence="5">
    <location>
        <begin position="260"/>
        <end position="281"/>
    </location>
</feature>
<accession>A0AAU6SFF4</accession>
<evidence type="ECO:0000259" key="6">
    <source>
        <dbReference type="Pfam" id="PF04932"/>
    </source>
</evidence>
<feature type="transmembrane region" description="Helical" evidence="5">
    <location>
        <begin position="164"/>
        <end position="184"/>
    </location>
</feature>
<dbReference type="AlphaFoldDB" id="A0AAU6SFF4"/>
<feature type="transmembrane region" description="Helical" evidence="5">
    <location>
        <begin position="139"/>
        <end position="158"/>
    </location>
</feature>
<dbReference type="PANTHER" id="PTHR37422">
    <property type="entry name" value="TEICHURONIC ACID BIOSYNTHESIS PROTEIN TUAE"/>
    <property type="match status" value="1"/>
</dbReference>
<keyword evidence="7" id="KW-0436">Ligase</keyword>
<evidence type="ECO:0000256" key="2">
    <source>
        <dbReference type="ARBA" id="ARBA00022692"/>
    </source>
</evidence>
<feature type="domain" description="O-antigen ligase-related" evidence="6">
    <location>
        <begin position="296"/>
        <end position="436"/>
    </location>
</feature>
<keyword evidence="2 5" id="KW-0812">Transmembrane</keyword>
<proteinExistence type="predicted"/>
<evidence type="ECO:0000256" key="3">
    <source>
        <dbReference type="ARBA" id="ARBA00022989"/>
    </source>
</evidence>
<feature type="transmembrane region" description="Helical" evidence="5">
    <location>
        <begin position="429"/>
        <end position="450"/>
    </location>
</feature>
<evidence type="ECO:0000256" key="5">
    <source>
        <dbReference type="SAM" id="Phobius"/>
    </source>
</evidence>
<keyword evidence="4 5" id="KW-0472">Membrane</keyword>
<evidence type="ECO:0000313" key="7">
    <source>
        <dbReference type="EMBL" id="WZO35578.1"/>
    </source>
</evidence>
<reference evidence="7" key="1">
    <citation type="submission" date="2024-04" db="EMBL/GenBank/DDBJ databases">
        <authorList>
            <person name="Roder T."/>
            <person name="Oberhansli S."/>
            <person name="Kreuzer M."/>
        </authorList>
    </citation>
    <scope>NUCLEOTIDE SEQUENCE</scope>
    <source>
        <strain evidence="7">LWS13-1.2</strain>
    </source>
</reference>
<evidence type="ECO:0000256" key="1">
    <source>
        <dbReference type="ARBA" id="ARBA00004141"/>
    </source>
</evidence>
<keyword evidence="3 5" id="KW-1133">Transmembrane helix</keyword>
<dbReference type="RefSeq" id="WP_349426398.1">
    <property type="nucleotide sequence ID" value="NZ_CP151632.1"/>
</dbReference>
<dbReference type="GO" id="GO:0016874">
    <property type="term" value="F:ligase activity"/>
    <property type="evidence" value="ECO:0007669"/>
    <property type="project" value="UniProtKB-KW"/>
</dbReference>
<dbReference type="Pfam" id="PF04932">
    <property type="entry name" value="Wzy_C"/>
    <property type="match status" value="1"/>
</dbReference>
<protein>
    <submittedName>
        <fullName evidence="7">O-antigen ligase family protein</fullName>
    </submittedName>
</protein>
<dbReference type="InterPro" id="IPR007016">
    <property type="entry name" value="O-antigen_ligase-rel_domated"/>
</dbReference>
<feature type="transmembrane region" description="Helical" evidence="5">
    <location>
        <begin position="78"/>
        <end position="97"/>
    </location>
</feature>
<dbReference type="InterPro" id="IPR051533">
    <property type="entry name" value="WaaL-like"/>
</dbReference>
<dbReference type="PANTHER" id="PTHR37422:SF13">
    <property type="entry name" value="LIPOPOLYSACCHARIDE BIOSYNTHESIS PROTEIN PA4999-RELATED"/>
    <property type="match status" value="1"/>
</dbReference>
<gene>
    <name evidence="7" type="ORF">MRBLWS13_003282</name>
</gene>
<comment type="subcellular location">
    <subcellularLocation>
        <location evidence="1">Membrane</location>
        <topology evidence="1">Multi-pass membrane protein</topology>
    </subcellularLocation>
</comment>